<evidence type="ECO:0000313" key="5">
    <source>
        <dbReference type="EMBL" id="MFC7330592.1"/>
    </source>
</evidence>
<name>A0ABW2KKS7_9ACTN</name>
<proteinExistence type="predicted"/>
<evidence type="ECO:0000313" key="6">
    <source>
        <dbReference type="Proteomes" id="UP001596540"/>
    </source>
</evidence>
<keyword evidence="3" id="KW-0804">Transcription</keyword>
<dbReference type="PROSITE" id="PS01124">
    <property type="entry name" value="HTH_ARAC_FAMILY_2"/>
    <property type="match status" value="1"/>
</dbReference>
<dbReference type="InterPro" id="IPR018060">
    <property type="entry name" value="HTH_AraC"/>
</dbReference>
<dbReference type="Gene3D" id="1.10.10.60">
    <property type="entry name" value="Homeodomain-like"/>
    <property type="match status" value="1"/>
</dbReference>
<dbReference type="RefSeq" id="WP_379873228.1">
    <property type="nucleotide sequence ID" value="NZ_JBHTBH010000012.1"/>
</dbReference>
<organism evidence="5 6">
    <name type="scientific">Marinactinospora rubrisoli</name>
    <dbReference type="NCBI Taxonomy" id="2715399"/>
    <lineage>
        <taxon>Bacteria</taxon>
        <taxon>Bacillati</taxon>
        <taxon>Actinomycetota</taxon>
        <taxon>Actinomycetes</taxon>
        <taxon>Streptosporangiales</taxon>
        <taxon>Nocardiopsidaceae</taxon>
        <taxon>Marinactinospora</taxon>
    </lineage>
</organism>
<dbReference type="EMBL" id="JBHTBH010000012">
    <property type="protein sequence ID" value="MFC7330592.1"/>
    <property type="molecule type" value="Genomic_DNA"/>
</dbReference>
<evidence type="ECO:0000256" key="3">
    <source>
        <dbReference type="ARBA" id="ARBA00023163"/>
    </source>
</evidence>
<dbReference type="Proteomes" id="UP001596540">
    <property type="component" value="Unassembled WGS sequence"/>
</dbReference>
<evidence type="ECO:0000256" key="1">
    <source>
        <dbReference type="ARBA" id="ARBA00023015"/>
    </source>
</evidence>
<evidence type="ECO:0000259" key="4">
    <source>
        <dbReference type="PROSITE" id="PS01124"/>
    </source>
</evidence>
<feature type="domain" description="HTH araC/xylS-type" evidence="4">
    <location>
        <begin position="118"/>
        <end position="232"/>
    </location>
</feature>
<dbReference type="InterPro" id="IPR050204">
    <property type="entry name" value="AraC_XylS_family_regulators"/>
</dbReference>
<keyword evidence="2" id="KW-0238">DNA-binding</keyword>
<accession>A0ABW2KKS7</accession>
<protein>
    <submittedName>
        <fullName evidence="5">DUF6597 domain-containing transcriptional factor</fullName>
    </submittedName>
</protein>
<dbReference type="PANTHER" id="PTHR46796:SF15">
    <property type="entry name" value="BLL1074 PROTEIN"/>
    <property type="match status" value="1"/>
</dbReference>
<evidence type="ECO:0000256" key="2">
    <source>
        <dbReference type="ARBA" id="ARBA00023125"/>
    </source>
</evidence>
<sequence length="258" mass="27713">MVPPVWRHVARCFWEQRIGPGESSYPQRVLPDGCADVLVAPSGHAFVVGTATGATVAYGAPGSVVRGLRLRPSGVRAVLGVPAAELRDRKVPLDAVLGSPLAREAADAVLAAGTRRSRRVTAWLSDAMPKPRVAAACRWLWCSSEVDVADVAVDVSLSARQLRRVLRDEVGLGPKTFQRVGRLHRFLTIAERAGEPWALVESALAAGYSDQAHLGREIQELAGTTPLRLLREREVGWRMAETVTGSPSAVVPADHGAW</sequence>
<dbReference type="PANTHER" id="PTHR46796">
    <property type="entry name" value="HTH-TYPE TRANSCRIPTIONAL ACTIVATOR RHAS-RELATED"/>
    <property type="match status" value="1"/>
</dbReference>
<dbReference type="SMART" id="SM00342">
    <property type="entry name" value="HTH_ARAC"/>
    <property type="match status" value="1"/>
</dbReference>
<keyword evidence="1" id="KW-0805">Transcription regulation</keyword>
<dbReference type="Pfam" id="PF20240">
    <property type="entry name" value="DUF6597"/>
    <property type="match status" value="1"/>
</dbReference>
<dbReference type="InterPro" id="IPR046532">
    <property type="entry name" value="DUF6597"/>
</dbReference>
<dbReference type="Pfam" id="PF12833">
    <property type="entry name" value="HTH_18"/>
    <property type="match status" value="1"/>
</dbReference>
<keyword evidence="6" id="KW-1185">Reference proteome</keyword>
<reference evidence="6" key="1">
    <citation type="journal article" date="2019" name="Int. J. Syst. Evol. Microbiol.">
        <title>The Global Catalogue of Microorganisms (GCM) 10K type strain sequencing project: providing services to taxonomists for standard genome sequencing and annotation.</title>
        <authorList>
            <consortium name="The Broad Institute Genomics Platform"/>
            <consortium name="The Broad Institute Genome Sequencing Center for Infectious Disease"/>
            <person name="Wu L."/>
            <person name="Ma J."/>
        </authorList>
    </citation>
    <scope>NUCLEOTIDE SEQUENCE [LARGE SCALE GENOMIC DNA]</scope>
    <source>
        <strain evidence="6">CGMCC 4.7382</strain>
    </source>
</reference>
<gene>
    <name evidence="5" type="ORF">ACFQRF_22945</name>
</gene>
<comment type="caution">
    <text evidence="5">The sequence shown here is derived from an EMBL/GenBank/DDBJ whole genome shotgun (WGS) entry which is preliminary data.</text>
</comment>